<protein>
    <submittedName>
        <fullName evidence="3">CHASE2 domain-containing protein</fullName>
    </submittedName>
</protein>
<organism evidence="3 4">
    <name type="scientific">Desulfonema magnum</name>
    <dbReference type="NCBI Taxonomy" id="45655"/>
    <lineage>
        <taxon>Bacteria</taxon>
        <taxon>Pseudomonadati</taxon>
        <taxon>Thermodesulfobacteriota</taxon>
        <taxon>Desulfobacteria</taxon>
        <taxon>Desulfobacterales</taxon>
        <taxon>Desulfococcaceae</taxon>
        <taxon>Desulfonema</taxon>
    </lineage>
</organism>
<feature type="domain" description="CHASE2" evidence="2">
    <location>
        <begin position="43"/>
        <end position="392"/>
    </location>
</feature>
<dbReference type="Proteomes" id="UP000663722">
    <property type="component" value="Chromosome"/>
</dbReference>
<proteinExistence type="predicted"/>
<evidence type="ECO:0000259" key="2">
    <source>
        <dbReference type="SMART" id="SM01080"/>
    </source>
</evidence>
<evidence type="ECO:0000313" key="3">
    <source>
        <dbReference type="EMBL" id="QTA87978.1"/>
    </source>
</evidence>
<keyword evidence="1" id="KW-0812">Transmembrane</keyword>
<evidence type="ECO:0000313" key="4">
    <source>
        <dbReference type="Proteomes" id="UP000663722"/>
    </source>
</evidence>
<dbReference type="Pfam" id="PF05226">
    <property type="entry name" value="CHASE2"/>
    <property type="match status" value="1"/>
</dbReference>
<dbReference type="AlphaFoldDB" id="A0A975BMM6"/>
<reference evidence="3" key="1">
    <citation type="journal article" date="2021" name="Microb. Physiol.">
        <title>Proteogenomic Insights into the Physiology of Marine, Sulfate-Reducing, Filamentous Desulfonema limicola and Desulfonema magnum.</title>
        <authorList>
            <person name="Schnaars V."/>
            <person name="Wohlbrand L."/>
            <person name="Scheve S."/>
            <person name="Hinrichs C."/>
            <person name="Reinhardt R."/>
            <person name="Rabus R."/>
        </authorList>
    </citation>
    <scope>NUCLEOTIDE SEQUENCE</scope>
    <source>
        <strain evidence="3">4be13</strain>
    </source>
</reference>
<dbReference type="SMART" id="SM01080">
    <property type="entry name" value="CHASE2"/>
    <property type="match status" value="1"/>
</dbReference>
<keyword evidence="1" id="KW-1133">Transmembrane helix</keyword>
<dbReference type="InterPro" id="IPR007890">
    <property type="entry name" value="CHASE2"/>
</dbReference>
<sequence length="459" mass="52457">MGLFFNWYNRSPRERMKHFLLNLVWGVLAALLLHLISSYTGIGQEMLNDTYDFLVKSDFRVAVVSGEEEEPVSDAIRMIELDAETYEASPGQGFWTPRELLGRTIIKSIALGAKVVVVDFALDKPVPLYYEDGAFVEENQRYLSLLREAVRLAKKQGTAIILPWKERIPNPKGYTRQYYELLDQESMVIKQGSPAVFFNTSDRKVRHLRFYKIAEDQNRVLLSLPILAALYQWHGLEQGNKILAETEARLKKGLGDGISIPSDGSADDIQLYHQDPSKECLPARLKFRIAPREVMTGYGNGEDLLIDMMLTPAMLLGGKFDEKIYQDKTVLIGSTYDEIRDIHVTPIGDMPGFFVIANGLNLFLRGNQVHKHSVLKYLIVAMLIVLLAIIFVHMPLALAALLLTIVFWFSDMLISLWIFSTWGLFLDFWFLIVAIWIFENIVGLCEIAEDWLKTRRENE</sequence>
<feature type="transmembrane region" description="Helical" evidence="1">
    <location>
        <begin position="374"/>
        <end position="392"/>
    </location>
</feature>
<name>A0A975BMM6_9BACT</name>
<keyword evidence="1" id="KW-0472">Membrane</keyword>
<dbReference type="RefSeq" id="WP_207682952.1">
    <property type="nucleotide sequence ID" value="NZ_CP061800.1"/>
</dbReference>
<gene>
    <name evidence="3" type="ORF">dnm_040180</name>
</gene>
<dbReference type="EMBL" id="CP061800">
    <property type="protein sequence ID" value="QTA87978.1"/>
    <property type="molecule type" value="Genomic_DNA"/>
</dbReference>
<dbReference type="KEGG" id="dmm:dnm_040180"/>
<accession>A0A975BMM6</accession>
<keyword evidence="4" id="KW-1185">Reference proteome</keyword>
<evidence type="ECO:0000256" key="1">
    <source>
        <dbReference type="SAM" id="Phobius"/>
    </source>
</evidence>